<evidence type="ECO:0000256" key="1">
    <source>
        <dbReference type="SAM" id="MobiDB-lite"/>
    </source>
</evidence>
<sequence length="114" mass="12055">MPTREFVEQLAATSSDAKGEGPLQSATAEAPQSLVTKHECLAARPNAQPCPHSCHDGRLQPGEDRVRSTGARTPCSLAAEIEAQVAATTARKESEAKQGEEGQNDTKMAAVEKK</sequence>
<evidence type="ECO:0000313" key="2">
    <source>
        <dbReference type="EMBL" id="KAF4465325.1"/>
    </source>
</evidence>
<name>A0A8H4L928_9HYPO</name>
<feature type="compositionally biased region" description="Basic and acidic residues" evidence="1">
    <location>
        <begin position="90"/>
        <end position="100"/>
    </location>
</feature>
<keyword evidence="3" id="KW-1185">Reference proteome</keyword>
<evidence type="ECO:0000313" key="3">
    <source>
        <dbReference type="Proteomes" id="UP000554235"/>
    </source>
</evidence>
<feature type="region of interest" description="Disordered" evidence="1">
    <location>
        <begin position="87"/>
        <end position="114"/>
    </location>
</feature>
<organism evidence="2 3">
    <name type="scientific">Fusarium albosuccineum</name>
    <dbReference type="NCBI Taxonomy" id="1237068"/>
    <lineage>
        <taxon>Eukaryota</taxon>
        <taxon>Fungi</taxon>
        <taxon>Dikarya</taxon>
        <taxon>Ascomycota</taxon>
        <taxon>Pezizomycotina</taxon>
        <taxon>Sordariomycetes</taxon>
        <taxon>Hypocreomycetidae</taxon>
        <taxon>Hypocreales</taxon>
        <taxon>Nectriaceae</taxon>
        <taxon>Fusarium</taxon>
        <taxon>Fusarium decemcellulare species complex</taxon>
    </lineage>
</organism>
<feature type="region of interest" description="Disordered" evidence="1">
    <location>
        <begin position="46"/>
        <end position="71"/>
    </location>
</feature>
<dbReference type="OrthoDB" id="5098627at2759"/>
<proteinExistence type="predicted"/>
<accession>A0A8H4L928</accession>
<feature type="region of interest" description="Disordered" evidence="1">
    <location>
        <begin position="1"/>
        <end position="31"/>
    </location>
</feature>
<comment type="caution">
    <text evidence="2">The sequence shown here is derived from an EMBL/GenBank/DDBJ whole genome shotgun (WGS) entry which is preliminary data.</text>
</comment>
<dbReference type="AlphaFoldDB" id="A0A8H4L928"/>
<gene>
    <name evidence="2" type="ORF">FALBO_7837</name>
</gene>
<dbReference type="EMBL" id="JAADYS010001053">
    <property type="protein sequence ID" value="KAF4465325.1"/>
    <property type="molecule type" value="Genomic_DNA"/>
</dbReference>
<feature type="compositionally biased region" description="Basic and acidic residues" evidence="1">
    <location>
        <begin position="53"/>
        <end position="67"/>
    </location>
</feature>
<protein>
    <submittedName>
        <fullName evidence="2">Uncharacterized protein</fullName>
    </submittedName>
</protein>
<reference evidence="2 3" key="1">
    <citation type="submission" date="2020-01" db="EMBL/GenBank/DDBJ databases">
        <title>Identification and distribution of gene clusters putatively required for synthesis of sphingolipid metabolism inhibitors in phylogenetically diverse species of the filamentous fungus Fusarium.</title>
        <authorList>
            <person name="Kim H.-S."/>
            <person name="Busman M."/>
            <person name="Brown D.W."/>
            <person name="Divon H."/>
            <person name="Uhlig S."/>
            <person name="Proctor R.H."/>
        </authorList>
    </citation>
    <scope>NUCLEOTIDE SEQUENCE [LARGE SCALE GENOMIC DNA]</scope>
    <source>
        <strain evidence="2 3">NRRL 20459</strain>
    </source>
</reference>
<dbReference type="Proteomes" id="UP000554235">
    <property type="component" value="Unassembled WGS sequence"/>
</dbReference>